<evidence type="ECO:0000256" key="5">
    <source>
        <dbReference type="ARBA" id="ARBA00023284"/>
    </source>
</evidence>
<reference evidence="7" key="1">
    <citation type="journal article" date="2020" name="Fungal Divers.">
        <title>Resolving the Mortierellaceae phylogeny through synthesis of multi-gene phylogenetics and phylogenomics.</title>
        <authorList>
            <person name="Vandepol N."/>
            <person name="Liber J."/>
            <person name="Desiro A."/>
            <person name="Na H."/>
            <person name="Kennedy M."/>
            <person name="Barry K."/>
            <person name="Grigoriev I.V."/>
            <person name="Miller A.N."/>
            <person name="O'Donnell K."/>
            <person name="Stajich J.E."/>
            <person name="Bonito G."/>
        </authorList>
    </citation>
    <scope>NUCLEOTIDE SEQUENCE</scope>
    <source>
        <strain evidence="7">NRRL 28262</strain>
    </source>
</reference>
<dbReference type="GO" id="GO:0005777">
    <property type="term" value="C:peroxisome"/>
    <property type="evidence" value="ECO:0007669"/>
    <property type="project" value="TreeGrafter"/>
</dbReference>
<dbReference type="GO" id="GO:0045454">
    <property type="term" value="P:cell redox homeostasis"/>
    <property type="evidence" value="ECO:0007669"/>
    <property type="project" value="TreeGrafter"/>
</dbReference>
<dbReference type="SUPFAM" id="SSF52833">
    <property type="entry name" value="Thioredoxin-like"/>
    <property type="match status" value="1"/>
</dbReference>
<evidence type="ECO:0000259" key="6">
    <source>
        <dbReference type="Pfam" id="PF08534"/>
    </source>
</evidence>
<gene>
    <name evidence="7" type="ORF">BGZ95_002232</name>
</gene>
<dbReference type="Pfam" id="PF08534">
    <property type="entry name" value="Redoxin"/>
    <property type="match status" value="1"/>
</dbReference>
<dbReference type="Gene3D" id="3.40.30.10">
    <property type="entry name" value="Glutaredoxin"/>
    <property type="match status" value="1"/>
</dbReference>
<dbReference type="EMBL" id="JAAAIL010001466">
    <property type="protein sequence ID" value="KAG0268978.1"/>
    <property type="molecule type" value="Genomic_DNA"/>
</dbReference>
<keyword evidence="4" id="KW-0560">Oxidoreductase</keyword>
<dbReference type="InterPro" id="IPR037944">
    <property type="entry name" value="PRX5-like"/>
</dbReference>
<dbReference type="GO" id="GO:0042744">
    <property type="term" value="P:hydrogen peroxide catabolic process"/>
    <property type="evidence" value="ECO:0007669"/>
    <property type="project" value="TreeGrafter"/>
</dbReference>
<dbReference type="Proteomes" id="UP001194580">
    <property type="component" value="Unassembled WGS sequence"/>
</dbReference>
<keyword evidence="5" id="KW-0676">Redox-active center</keyword>
<feature type="domain" description="Redoxin" evidence="6">
    <location>
        <begin position="2"/>
        <end position="76"/>
    </location>
</feature>
<dbReference type="GO" id="GO:0008379">
    <property type="term" value="F:thioredoxin peroxidase activity"/>
    <property type="evidence" value="ECO:0007669"/>
    <property type="project" value="InterPro"/>
</dbReference>
<evidence type="ECO:0000256" key="3">
    <source>
        <dbReference type="ARBA" id="ARBA00022862"/>
    </source>
</evidence>
<evidence type="ECO:0000313" key="7">
    <source>
        <dbReference type="EMBL" id="KAG0268978.1"/>
    </source>
</evidence>
<keyword evidence="3" id="KW-0049">Antioxidant</keyword>
<protein>
    <recommendedName>
        <fullName evidence="6">Redoxin domain-containing protein</fullName>
    </recommendedName>
</protein>
<keyword evidence="8" id="KW-1185">Reference proteome</keyword>
<dbReference type="GO" id="GO:0005739">
    <property type="term" value="C:mitochondrion"/>
    <property type="evidence" value="ECO:0007669"/>
    <property type="project" value="TreeGrafter"/>
</dbReference>
<sequence length="79" mass="8187">MDAWGKWTKTNDKIILAADGNGEFVTATGLVQDLTKIGFGAVRSKRFALVADDLKVTYIGVETASGVSVSGADAVLAAL</sequence>
<comment type="caution">
    <text evidence="7">The sequence shown here is derived from an EMBL/GenBank/DDBJ whole genome shotgun (WGS) entry which is preliminary data.</text>
</comment>
<evidence type="ECO:0000313" key="8">
    <source>
        <dbReference type="Proteomes" id="UP001194580"/>
    </source>
</evidence>
<organism evidence="7 8">
    <name type="scientific">Linnemannia exigua</name>
    <dbReference type="NCBI Taxonomy" id="604196"/>
    <lineage>
        <taxon>Eukaryota</taxon>
        <taxon>Fungi</taxon>
        <taxon>Fungi incertae sedis</taxon>
        <taxon>Mucoromycota</taxon>
        <taxon>Mortierellomycotina</taxon>
        <taxon>Mortierellomycetes</taxon>
        <taxon>Mortierellales</taxon>
        <taxon>Mortierellaceae</taxon>
        <taxon>Linnemannia</taxon>
    </lineage>
</organism>
<evidence type="ECO:0000256" key="2">
    <source>
        <dbReference type="ARBA" id="ARBA00022559"/>
    </source>
</evidence>
<evidence type="ECO:0000256" key="1">
    <source>
        <dbReference type="ARBA" id="ARBA00010505"/>
    </source>
</evidence>
<accession>A0AAD4D675</accession>
<name>A0AAD4D675_9FUNG</name>
<dbReference type="PANTHER" id="PTHR10430:SF16">
    <property type="entry name" value="PEROXIREDOXIN-5, MITOCHONDRIAL"/>
    <property type="match status" value="1"/>
</dbReference>
<dbReference type="AlphaFoldDB" id="A0AAD4D675"/>
<proteinExistence type="inferred from homology"/>
<dbReference type="PANTHER" id="PTHR10430">
    <property type="entry name" value="PEROXIREDOXIN"/>
    <property type="match status" value="1"/>
</dbReference>
<keyword evidence="2" id="KW-0575">Peroxidase</keyword>
<dbReference type="InterPro" id="IPR036249">
    <property type="entry name" value="Thioredoxin-like_sf"/>
</dbReference>
<comment type="similarity">
    <text evidence="1">Belongs to the peroxiredoxin family. Prx5 subfamily.</text>
</comment>
<dbReference type="InterPro" id="IPR013740">
    <property type="entry name" value="Redoxin"/>
</dbReference>
<evidence type="ECO:0000256" key="4">
    <source>
        <dbReference type="ARBA" id="ARBA00023002"/>
    </source>
</evidence>
<dbReference type="GO" id="GO:0034599">
    <property type="term" value="P:cellular response to oxidative stress"/>
    <property type="evidence" value="ECO:0007669"/>
    <property type="project" value="InterPro"/>
</dbReference>